<dbReference type="Proteomes" id="UP000827986">
    <property type="component" value="Unassembled WGS sequence"/>
</dbReference>
<name>A0A9D3XNC9_9SAUR</name>
<organism evidence="1 2">
    <name type="scientific">Mauremys mutica</name>
    <name type="common">yellowpond turtle</name>
    <dbReference type="NCBI Taxonomy" id="74926"/>
    <lineage>
        <taxon>Eukaryota</taxon>
        <taxon>Metazoa</taxon>
        <taxon>Chordata</taxon>
        <taxon>Craniata</taxon>
        <taxon>Vertebrata</taxon>
        <taxon>Euteleostomi</taxon>
        <taxon>Archelosauria</taxon>
        <taxon>Testudinata</taxon>
        <taxon>Testudines</taxon>
        <taxon>Cryptodira</taxon>
        <taxon>Durocryptodira</taxon>
        <taxon>Testudinoidea</taxon>
        <taxon>Geoemydidae</taxon>
        <taxon>Geoemydinae</taxon>
        <taxon>Mauremys</taxon>
    </lineage>
</organism>
<dbReference type="AlphaFoldDB" id="A0A9D3XNC9"/>
<evidence type="ECO:0000313" key="2">
    <source>
        <dbReference type="Proteomes" id="UP000827986"/>
    </source>
</evidence>
<reference evidence="1" key="1">
    <citation type="submission" date="2021-09" db="EMBL/GenBank/DDBJ databases">
        <title>The genome of Mauremys mutica provides insights into the evolution of semi-aquatic lifestyle.</title>
        <authorList>
            <person name="Gong S."/>
            <person name="Gao Y."/>
        </authorList>
    </citation>
    <scope>NUCLEOTIDE SEQUENCE</scope>
    <source>
        <strain evidence="1">MM-2020</strain>
        <tissue evidence="1">Muscle</tissue>
    </source>
</reference>
<protein>
    <submittedName>
        <fullName evidence="1">Uncharacterized protein</fullName>
    </submittedName>
</protein>
<gene>
    <name evidence="1" type="ORF">KIL84_010029</name>
</gene>
<accession>A0A9D3XNC9</accession>
<dbReference type="EMBL" id="JAHDVG010000467">
    <property type="protein sequence ID" value="KAH1182275.1"/>
    <property type="molecule type" value="Genomic_DNA"/>
</dbReference>
<sequence>MKVHSSSIGNGTENLMPRTQFGHCSSKKHIEVIRFFSKSLLYSLNPLLCCCQLIRATEHLVIGPFSQVCRRRCVAAPLYASGALPPLCSNLTQCRECAPY</sequence>
<comment type="caution">
    <text evidence="1">The sequence shown here is derived from an EMBL/GenBank/DDBJ whole genome shotgun (WGS) entry which is preliminary data.</text>
</comment>
<keyword evidence="2" id="KW-1185">Reference proteome</keyword>
<proteinExistence type="predicted"/>
<evidence type="ECO:0000313" key="1">
    <source>
        <dbReference type="EMBL" id="KAH1182275.1"/>
    </source>
</evidence>